<keyword evidence="1" id="KW-0732">Signal</keyword>
<evidence type="ECO:0000313" key="2">
    <source>
        <dbReference type="EMBL" id="GAW02958.1"/>
    </source>
</evidence>
<dbReference type="AlphaFoldDB" id="A0A1Q3E6V6"/>
<gene>
    <name evidence="2" type="ORF">LENED_004639</name>
</gene>
<accession>A0A1Q3E6V6</accession>
<keyword evidence="3" id="KW-1185">Reference proteome</keyword>
<sequence length="192" mass="22063">MLSWIQIRLLPLIFLLSTLLVAATTASPLSHRAPSYELVDVRLVRLWVNITVTNPHTRIGNIEYQLRNPKTHTEVELSLTNIQPDKEIWILTIDTRGYSTTFENGVWMKELFESFTNVCNKQRRGYTLPRITTQARGVGFAFGNKDPETMKKRYLPYMKAMMEGKGSGALRLITGVNEENKYRQGLARLFNV</sequence>
<reference evidence="2 3" key="1">
    <citation type="submission" date="2016-08" db="EMBL/GenBank/DDBJ databases">
        <authorList>
            <consortium name="Lentinula edodes genome sequencing consortium"/>
            <person name="Sakamoto Y."/>
            <person name="Nakade K."/>
            <person name="Sato S."/>
            <person name="Yoshida Y."/>
            <person name="Miyazaki K."/>
            <person name="Natsume S."/>
            <person name="Konno N."/>
        </authorList>
    </citation>
    <scope>NUCLEOTIDE SEQUENCE [LARGE SCALE GENOMIC DNA]</scope>
    <source>
        <strain evidence="2 3">NBRC 111202</strain>
    </source>
</reference>
<feature type="signal peptide" evidence="1">
    <location>
        <begin position="1"/>
        <end position="26"/>
    </location>
</feature>
<dbReference type="Proteomes" id="UP000188533">
    <property type="component" value="Unassembled WGS sequence"/>
</dbReference>
<dbReference type="EMBL" id="BDGU01000119">
    <property type="protein sequence ID" value="GAW02958.1"/>
    <property type="molecule type" value="Genomic_DNA"/>
</dbReference>
<name>A0A1Q3E6V6_LENED</name>
<protein>
    <submittedName>
        <fullName evidence="2">Uncharacterized protein</fullName>
    </submittedName>
</protein>
<evidence type="ECO:0000256" key="1">
    <source>
        <dbReference type="SAM" id="SignalP"/>
    </source>
</evidence>
<feature type="chain" id="PRO_5013383758" evidence="1">
    <location>
        <begin position="27"/>
        <end position="192"/>
    </location>
</feature>
<organism evidence="2 3">
    <name type="scientific">Lentinula edodes</name>
    <name type="common">Shiitake mushroom</name>
    <name type="synonym">Lentinus edodes</name>
    <dbReference type="NCBI Taxonomy" id="5353"/>
    <lineage>
        <taxon>Eukaryota</taxon>
        <taxon>Fungi</taxon>
        <taxon>Dikarya</taxon>
        <taxon>Basidiomycota</taxon>
        <taxon>Agaricomycotina</taxon>
        <taxon>Agaricomycetes</taxon>
        <taxon>Agaricomycetidae</taxon>
        <taxon>Agaricales</taxon>
        <taxon>Marasmiineae</taxon>
        <taxon>Omphalotaceae</taxon>
        <taxon>Lentinula</taxon>
    </lineage>
</organism>
<reference evidence="2 3" key="2">
    <citation type="submission" date="2017-02" db="EMBL/GenBank/DDBJ databases">
        <title>A genome survey and senescence transcriptome analysis in Lentinula edodes.</title>
        <authorList>
            <person name="Sakamoto Y."/>
            <person name="Nakade K."/>
            <person name="Sato S."/>
            <person name="Yoshida Y."/>
            <person name="Miyazaki K."/>
            <person name="Natsume S."/>
            <person name="Konno N."/>
        </authorList>
    </citation>
    <scope>NUCLEOTIDE SEQUENCE [LARGE SCALE GENOMIC DNA]</scope>
    <source>
        <strain evidence="2 3">NBRC 111202</strain>
    </source>
</reference>
<evidence type="ECO:0000313" key="3">
    <source>
        <dbReference type="Proteomes" id="UP000188533"/>
    </source>
</evidence>
<proteinExistence type="predicted"/>
<comment type="caution">
    <text evidence="2">The sequence shown here is derived from an EMBL/GenBank/DDBJ whole genome shotgun (WGS) entry which is preliminary data.</text>
</comment>